<feature type="non-terminal residue" evidence="1">
    <location>
        <position position="1"/>
    </location>
</feature>
<accession>A0ABN9UMD5</accession>
<reference evidence="1" key="1">
    <citation type="submission" date="2023-10" db="EMBL/GenBank/DDBJ databases">
        <authorList>
            <person name="Chen Y."/>
            <person name="Shah S."/>
            <person name="Dougan E. K."/>
            <person name="Thang M."/>
            <person name="Chan C."/>
        </authorList>
    </citation>
    <scope>NUCLEOTIDE SEQUENCE [LARGE SCALE GENOMIC DNA]</scope>
</reference>
<gene>
    <name evidence="1" type="ORF">PCOR1329_LOCUS49863</name>
</gene>
<feature type="non-terminal residue" evidence="1">
    <location>
        <position position="246"/>
    </location>
</feature>
<dbReference type="EMBL" id="CAUYUJ010016040">
    <property type="protein sequence ID" value="CAK0861073.1"/>
    <property type="molecule type" value="Genomic_DNA"/>
</dbReference>
<name>A0ABN9UMD5_9DINO</name>
<evidence type="ECO:0000313" key="2">
    <source>
        <dbReference type="Proteomes" id="UP001189429"/>
    </source>
</evidence>
<dbReference type="Proteomes" id="UP001189429">
    <property type="component" value="Unassembled WGS sequence"/>
</dbReference>
<keyword evidence="2" id="KW-1185">Reference proteome</keyword>
<sequence>VDAGLVKTFMDKCVGEAHEYSAGVQSKGAAAVETIIKREVDAAIAQGAEPCTKAEFEKGLSAGKASQELLAKAKAVRSACDAQRALLVGMQGLKGNAVFEKAKVRETEAHLKSLCDSVNLVEDSCGVPEEWRSKCEEFVAKARETYRAGAEARLKPHIEKLARASRETEGRIAKVPQVKNELIFTKHLDTKSTSSDAFANWQKELEKGMADIQSISKRLGNENFYETVDNAAELFTTCNTQVGTIR</sequence>
<comment type="caution">
    <text evidence="1">The sequence shown here is derived from an EMBL/GenBank/DDBJ whole genome shotgun (WGS) entry which is preliminary data.</text>
</comment>
<protein>
    <submittedName>
        <fullName evidence="1">Uncharacterized protein</fullName>
    </submittedName>
</protein>
<proteinExistence type="predicted"/>
<organism evidence="1 2">
    <name type="scientific">Prorocentrum cordatum</name>
    <dbReference type="NCBI Taxonomy" id="2364126"/>
    <lineage>
        <taxon>Eukaryota</taxon>
        <taxon>Sar</taxon>
        <taxon>Alveolata</taxon>
        <taxon>Dinophyceae</taxon>
        <taxon>Prorocentrales</taxon>
        <taxon>Prorocentraceae</taxon>
        <taxon>Prorocentrum</taxon>
    </lineage>
</organism>
<evidence type="ECO:0000313" key="1">
    <source>
        <dbReference type="EMBL" id="CAK0861073.1"/>
    </source>
</evidence>